<sequence>MHVFMHCEGCARKVKRSLKGFAGNECWVEDVKTDSRMHKVVVKGKKAVEDPMKVVERVQKKTRRKVELLTPLPPMKPEKKEEEKKEDEKPKVEEKKEEASHLLL</sequence>
<name>A0A8J5KVN1_ZINOF</name>
<evidence type="ECO:0000256" key="4">
    <source>
        <dbReference type="SAM" id="MobiDB-lite"/>
    </source>
</evidence>
<dbReference type="Pfam" id="PF00403">
    <property type="entry name" value="HMA"/>
    <property type="match status" value="1"/>
</dbReference>
<dbReference type="InterPro" id="IPR006121">
    <property type="entry name" value="HMA_dom"/>
</dbReference>
<feature type="domain" description="HMA" evidence="5">
    <location>
        <begin position="1"/>
        <end position="66"/>
    </location>
</feature>
<dbReference type="PANTHER" id="PTHR46195:SF2">
    <property type="entry name" value="HEAVY METAL-ASSOCIATED ISOPRENYLATED PLANT PROTEIN 7"/>
    <property type="match status" value="1"/>
</dbReference>
<protein>
    <recommendedName>
        <fullName evidence="5">HMA domain-containing protein</fullName>
    </recommendedName>
</protein>
<dbReference type="Proteomes" id="UP000734854">
    <property type="component" value="Unassembled WGS sequence"/>
</dbReference>
<dbReference type="AlphaFoldDB" id="A0A8J5KVN1"/>
<keyword evidence="1" id="KW-0479">Metal-binding</keyword>
<evidence type="ECO:0000313" key="7">
    <source>
        <dbReference type="Proteomes" id="UP000734854"/>
    </source>
</evidence>
<evidence type="ECO:0000259" key="5">
    <source>
        <dbReference type="PROSITE" id="PS50846"/>
    </source>
</evidence>
<proteinExistence type="inferred from homology"/>
<dbReference type="PROSITE" id="PS50846">
    <property type="entry name" value="HMA_2"/>
    <property type="match status" value="1"/>
</dbReference>
<dbReference type="EMBL" id="JACMSC010000012">
    <property type="protein sequence ID" value="KAG6494862.1"/>
    <property type="molecule type" value="Genomic_DNA"/>
</dbReference>
<evidence type="ECO:0000256" key="1">
    <source>
        <dbReference type="ARBA" id="ARBA00022723"/>
    </source>
</evidence>
<keyword evidence="2" id="KW-0449">Lipoprotein</keyword>
<keyword evidence="2" id="KW-0636">Prenylation</keyword>
<feature type="compositionally biased region" description="Basic and acidic residues" evidence="4">
    <location>
        <begin position="76"/>
        <end position="104"/>
    </location>
</feature>
<dbReference type="CDD" id="cd00371">
    <property type="entry name" value="HMA"/>
    <property type="match status" value="1"/>
</dbReference>
<evidence type="ECO:0000256" key="2">
    <source>
        <dbReference type="ARBA" id="ARBA00023289"/>
    </source>
</evidence>
<reference evidence="6 7" key="1">
    <citation type="submission" date="2020-08" db="EMBL/GenBank/DDBJ databases">
        <title>Plant Genome Project.</title>
        <authorList>
            <person name="Zhang R.-G."/>
        </authorList>
    </citation>
    <scope>NUCLEOTIDE SEQUENCE [LARGE SCALE GENOMIC DNA]</scope>
    <source>
        <tissue evidence="6">Rhizome</tissue>
    </source>
</reference>
<dbReference type="InterPro" id="IPR036163">
    <property type="entry name" value="HMA_dom_sf"/>
</dbReference>
<dbReference type="InterPro" id="IPR044577">
    <property type="entry name" value="HIPP4/7/8/17/18/19"/>
</dbReference>
<feature type="region of interest" description="Disordered" evidence="4">
    <location>
        <begin position="65"/>
        <end position="104"/>
    </location>
</feature>
<evidence type="ECO:0000256" key="3">
    <source>
        <dbReference type="ARBA" id="ARBA00024045"/>
    </source>
</evidence>
<dbReference type="PANTHER" id="PTHR46195">
    <property type="entry name" value="HEAVY METAL-ASSOCIATED ISOPRENYLATED PLANT PROTEIN 7"/>
    <property type="match status" value="1"/>
</dbReference>
<evidence type="ECO:0000313" key="6">
    <source>
        <dbReference type="EMBL" id="KAG6494862.1"/>
    </source>
</evidence>
<dbReference type="SUPFAM" id="SSF55008">
    <property type="entry name" value="HMA, heavy metal-associated domain"/>
    <property type="match status" value="1"/>
</dbReference>
<gene>
    <name evidence="6" type="ORF">ZIOFF_042644</name>
</gene>
<dbReference type="GO" id="GO:0046872">
    <property type="term" value="F:metal ion binding"/>
    <property type="evidence" value="ECO:0007669"/>
    <property type="project" value="UniProtKB-KW"/>
</dbReference>
<accession>A0A8J5KVN1</accession>
<organism evidence="6 7">
    <name type="scientific">Zingiber officinale</name>
    <name type="common">Ginger</name>
    <name type="synonym">Amomum zingiber</name>
    <dbReference type="NCBI Taxonomy" id="94328"/>
    <lineage>
        <taxon>Eukaryota</taxon>
        <taxon>Viridiplantae</taxon>
        <taxon>Streptophyta</taxon>
        <taxon>Embryophyta</taxon>
        <taxon>Tracheophyta</taxon>
        <taxon>Spermatophyta</taxon>
        <taxon>Magnoliopsida</taxon>
        <taxon>Liliopsida</taxon>
        <taxon>Zingiberales</taxon>
        <taxon>Zingiberaceae</taxon>
        <taxon>Zingiber</taxon>
    </lineage>
</organism>
<comment type="caution">
    <text evidence="6">The sequence shown here is derived from an EMBL/GenBank/DDBJ whole genome shotgun (WGS) entry which is preliminary data.</text>
</comment>
<keyword evidence="7" id="KW-1185">Reference proteome</keyword>
<dbReference type="Gene3D" id="3.30.70.100">
    <property type="match status" value="1"/>
</dbReference>
<comment type="similarity">
    <text evidence="3">Belongs to the HIPP family.</text>
</comment>